<name>A0ABP0IB15_9DINO</name>
<evidence type="ECO:0000313" key="2">
    <source>
        <dbReference type="Proteomes" id="UP001642464"/>
    </source>
</evidence>
<evidence type="ECO:0000313" key="1">
    <source>
        <dbReference type="EMBL" id="CAK8999751.1"/>
    </source>
</evidence>
<gene>
    <name evidence="1" type="ORF">SCF082_LOCUS6194</name>
</gene>
<organism evidence="1 2">
    <name type="scientific">Durusdinium trenchii</name>
    <dbReference type="NCBI Taxonomy" id="1381693"/>
    <lineage>
        <taxon>Eukaryota</taxon>
        <taxon>Sar</taxon>
        <taxon>Alveolata</taxon>
        <taxon>Dinophyceae</taxon>
        <taxon>Suessiales</taxon>
        <taxon>Symbiodiniaceae</taxon>
        <taxon>Durusdinium</taxon>
    </lineage>
</organism>
<proteinExistence type="predicted"/>
<dbReference type="EMBL" id="CAXAMM010003392">
    <property type="protein sequence ID" value="CAK8999751.1"/>
    <property type="molecule type" value="Genomic_DNA"/>
</dbReference>
<protein>
    <submittedName>
        <fullName evidence="1">Uncharacterized protein</fullName>
    </submittedName>
</protein>
<keyword evidence="2" id="KW-1185">Reference proteome</keyword>
<reference evidence="1 2" key="1">
    <citation type="submission" date="2024-02" db="EMBL/GenBank/DDBJ databases">
        <authorList>
            <person name="Chen Y."/>
            <person name="Shah S."/>
            <person name="Dougan E. K."/>
            <person name="Thang M."/>
            <person name="Chan C."/>
        </authorList>
    </citation>
    <scope>NUCLEOTIDE SEQUENCE [LARGE SCALE GENOMIC DNA]</scope>
</reference>
<sequence length="135" mass="14754">MEVSRSPSELQILQTTGRLLTGSRGASRSGEEALHRTLSMPTFPSSGRRHDFALRERLDDLEVSSVPKDMLLETEFEDRLRCLESLFKKGTAPFLYTSPPSTGGRATGRLSTSQGSLASRCSTGRTLKTPSAMAF</sequence>
<comment type="caution">
    <text evidence="1">The sequence shown here is derived from an EMBL/GenBank/DDBJ whole genome shotgun (WGS) entry which is preliminary data.</text>
</comment>
<accession>A0ABP0IB15</accession>
<dbReference type="Proteomes" id="UP001642464">
    <property type="component" value="Unassembled WGS sequence"/>
</dbReference>